<dbReference type="GO" id="GO:0003978">
    <property type="term" value="F:UDP-glucose 4-epimerase activity"/>
    <property type="evidence" value="ECO:0007669"/>
    <property type="project" value="UniProtKB-UniRule"/>
</dbReference>
<comment type="pathway">
    <text evidence="3 10">Carbohydrate metabolism; galactose metabolism.</text>
</comment>
<reference evidence="12 13" key="1">
    <citation type="submission" date="2019-08" db="EMBL/GenBank/DDBJ databases">
        <title>Bradyrhizobium hipponensis sp. nov., a rhizobium isolated from a Lupinus angustifolius root nodule in Tunisia.</title>
        <authorList>
            <person name="Off K."/>
            <person name="Rejili M."/>
            <person name="Mars M."/>
            <person name="Brachmann A."/>
            <person name="Marin M."/>
        </authorList>
    </citation>
    <scope>NUCLEOTIDE SEQUENCE [LARGE SCALE GENOMIC DNA]</scope>
    <source>
        <strain evidence="13">aSej3</strain>
    </source>
</reference>
<gene>
    <name evidence="12" type="primary">galE</name>
    <name evidence="12" type="ORF">FXV83_00290</name>
</gene>
<evidence type="ECO:0000256" key="8">
    <source>
        <dbReference type="ARBA" id="ARBA00023235"/>
    </source>
</evidence>
<dbReference type="InterPro" id="IPR036291">
    <property type="entry name" value="NAD(P)-bd_dom_sf"/>
</dbReference>
<dbReference type="SUPFAM" id="SSF51735">
    <property type="entry name" value="NAD(P)-binding Rossmann-fold domains"/>
    <property type="match status" value="1"/>
</dbReference>
<dbReference type="EC" id="5.1.3.2" evidence="5 10"/>
<dbReference type="Proteomes" id="UP000324797">
    <property type="component" value="Unassembled WGS sequence"/>
</dbReference>
<evidence type="ECO:0000259" key="11">
    <source>
        <dbReference type="Pfam" id="PF01370"/>
    </source>
</evidence>
<evidence type="ECO:0000256" key="6">
    <source>
        <dbReference type="ARBA" id="ARBA00018569"/>
    </source>
</evidence>
<dbReference type="UniPathway" id="UPA00214"/>
<keyword evidence="9 10" id="KW-0119">Carbohydrate metabolism</keyword>
<sequence length="370" mass="40557">MAILITGGAGYIGSHMVYKLADRGEQPVVIDDFSSGFEWAIPSDVPVFVGDVGDQQRVAPLIAKYGISEIIHFAGSVVVPESVAEPLRYYRNNTANSRSLFEIAIRSGVRRFILSSTAAVYGDPPANPVTEETPVAPLSPYGSSKFMAETMLRDAARAHGLRYVILRYFNVAGADPALRTGQATRGATHLIKVAAEAAVGLREKIQVFGADYSTPDGTCIRDYIHVGDLVNAHCHALSYLRGGGESLTLNCGYGRGFSVLQVINAMRHESGNDFPVEFVARRPGDPAEIVASADRMRNLLGWRPEWDDLSLIVRHALAWERKLLSRGNARLASRVPQPVPLRPIVSKVRRDKRLARGSPTLIQDQETRRR</sequence>
<dbReference type="Gene3D" id="3.40.50.720">
    <property type="entry name" value="NAD(P)-binding Rossmann-like Domain"/>
    <property type="match status" value="1"/>
</dbReference>
<keyword evidence="7 10" id="KW-0520">NAD</keyword>
<dbReference type="EMBL" id="VSTH01000001">
    <property type="protein sequence ID" value="TYO68554.1"/>
    <property type="molecule type" value="Genomic_DNA"/>
</dbReference>
<evidence type="ECO:0000256" key="10">
    <source>
        <dbReference type="RuleBase" id="RU366046"/>
    </source>
</evidence>
<keyword evidence="13" id="KW-1185">Reference proteome</keyword>
<evidence type="ECO:0000313" key="13">
    <source>
        <dbReference type="Proteomes" id="UP000324797"/>
    </source>
</evidence>
<organism evidence="12 13">
    <name type="scientific">Bradyrhizobium hipponense</name>
    <dbReference type="NCBI Taxonomy" id="2605638"/>
    <lineage>
        <taxon>Bacteria</taxon>
        <taxon>Pseudomonadati</taxon>
        <taxon>Pseudomonadota</taxon>
        <taxon>Alphaproteobacteria</taxon>
        <taxon>Hyphomicrobiales</taxon>
        <taxon>Nitrobacteraceae</taxon>
        <taxon>Bradyrhizobium</taxon>
    </lineage>
</organism>
<dbReference type="RefSeq" id="WP_148736637.1">
    <property type="nucleotide sequence ID" value="NZ_VSTH01000001.1"/>
</dbReference>
<dbReference type="Pfam" id="PF01370">
    <property type="entry name" value="Epimerase"/>
    <property type="match status" value="1"/>
</dbReference>
<dbReference type="PANTHER" id="PTHR43725:SF53">
    <property type="entry name" value="UDP-ARABINOSE 4-EPIMERASE 1"/>
    <property type="match status" value="1"/>
</dbReference>
<accession>A0A5S4YY66</accession>
<evidence type="ECO:0000256" key="9">
    <source>
        <dbReference type="ARBA" id="ARBA00023277"/>
    </source>
</evidence>
<name>A0A5S4YY66_9BRAD</name>
<comment type="similarity">
    <text evidence="4 10">Belongs to the NAD(P)-dependent epimerase/dehydratase family.</text>
</comment>
<dbReference type="AlphaFoldDB" id="A0A5S4YY66"/>
<comment type="catalytic activity">
    <reaction evidence="1 10">
        <text>UDP-alpha-D-glucose = UDP-alpha-D-galactose</text>
        <dbReference type="Rhea" id="RHEA:22168"/>
        <dbReference type="ChEBI" id="CHEBI:58885"/>
        <dbReference type="ChEBI" id="CHEBI:66914"/>
        <dbReference type="EC" id="5.1.3.2"/>
    </reaction>
</comment>
<comment type="subunit">
    <text evidence="10">Homodimer.</text>
</comment>
<evidence type="ECO:0000256" key="5">
    <source>
        <dbReference type="ARBA" id="ARBA00013189"/>
    </source>
</evidence>
<dbReference type="NCBIfam" id="TIGR01179">
    <property type="entry name" value="galE"/>
    <property type="match status" value="1"/>
</dbReference>
<dbReference type="CDD" id="cd05247">
    <property type="entry name" value="UDP_G4E_1_SDR_e"/>
    <property type="match status" value="1"/>
</dbReference>
<proteinExistence type="inferred from homology"/>
<dbReference type="InterPro" id="IPR001509">
    <property type="entry name" value="Epimerase_deHydtase"/>
</dbReference>
<evidence type="ECO:0000256" key="7">
    <source>
        <dbReference type="ARBA" id="ARBA00023027"/>
    </source>
</evidence>
<feature type="domain" description="NAD-dependent epimerase/dehydratase" evidence="11">
    <location>
        <begin position="3"/>
        <end position="252"/>
    </location>
</feature>
<evidence type="ECO:0000256" key="1">
    <source>
        <dbReference type="ARBA" id="ARBA00000083"/>
    </source>
</evidence>
<evidence type="ECO:0000313" key="12">
    <source>
        <dbReference type="EMBL" id="TYO68554.1"/>
    </source>
</evidence>
<evidence type="ECO:0000256" key="4">
    <source>
        <dbReference type="ARBA" id="ARBA00007637"/>
    </source>
</evidence>
<protein>
    <recommendedName>
        <fullName evidence="6 10">UDP-glucose 4-epimerase</fullName>
        <ecNumber evidence="5 10">5.1.3.2</ecNumber>
    </recommendedName>
</protein>
<dbReference type="Gene3D" id="3.90.25.10">
    <property type="entry name" value="UDP-galactose 4-epimerase, domain 1"/>
    <property type="match status" value="1"/>
</dbReference>
<comment type="caution">
    <text evidence="12">The sequence shown here is derived from an EMBL/GenBank/DDBJ whole genome shotgun (WGS) entry which is preliminary data.</text>
</comment>
<dbReference type="PANTHER" id="PTHR43725">
    <property type="entry name" value="UDP-GLUCOSE 4-EPIMERASE"/>
    <property type="match status" value="1"/>
</dbReference>
<comment type="cofactor">
    <cofactor evidence="2 10">
        <name>NAD(+)</name>
        <dbReference type="ChEBI" id="CHEBI:57540"/>
    </cofactor>
</comment>
<dbReference type="GO" id="GO:0033499">
    <property type="term" value="P:galactose catabolic process via UDP-galactose, Leloir pathway"/>
    <property type="evidence" value="ECO:0007669"/>
    <property type="project" value="TreeGrafter"/>
</dbReference>
<keyword evidence="8 10" id="KW-0413">Isomerase</keyword>
<evidence type="ECO:0000256" key="2">
    <source>
        <dbReference type="ARBA" id="ARBA00001911"/>
    </source>
</evidence>
<dbReference type="InterPro" id="IPR005886">
    <property type="entry name" value="UDP_G4E"/>
</dbReference>
<evidence type="ECO:0000256" key="3">
    <source>
        <dbReference type="ARBA" id="ARBA00004947"/>
    </source>
</evidence>